<organism evidence="1">
    <name type="scientific">Arundo donax</name>
    <name type="common">Giant reed</name>
    <name type="synonym">Donax arundinaceus</name>
    <dbReference type="NCBI Taxonomy" id="35708"/>
    <lineage>
        <taxon>Eukaryota</taxon>
        <taxon>Viridiplantae</taxon>
        <taxon>Streptophyta</taxon>
        <taxon>Embryophyta</taxon>
        <taxon>Tracheophyta</taxon>
        <taxon>Spermatophyta</taxon>
        <taxon>Magnoliopsida</taxon>
        <taxon>Liliopsida</taxon>
        <taxon>Poales</taxon>
        <taxon>Poaceae</taxon>
        <taxon>PACMAD clade</taxon>
        <taxon>Arundinoideae</taxon>
        <taxon>Arundineae</taxon>
        <taxon>Arundo</taxon>
    </lineage>
</organism>
<dbReference type="EMBL" id="GBRH01163438">
    <property type="protein sequence ID" value="JAE34458.1"/>
    <property type="molecule type" value="Transcribed_RNA"/>
</dbReference>
<reference evidence="1" key="2">
    <citation type="journal article" date="2015" name="Data Brief">
        <title>Shoot transcriptome of the giant reed, Arundo donax.</title>
        <authorList>
            <person name="Barrero R.A."/>
            <person name="Guerrero F.D."/>
            <person name="Moolhuijzen P."/>
            <person name="Goolsby J.A."/>
            <person name="Tidwell J."/>
            <person name="Bellgard S.E."/>
            <person name="Bellgard M.I."/>
        </authorList>
    </citation>
    <scope>NUCLEOTIDE SEQUENCE</scope>
    <source>
        <tissue evidence="1">Shoot tissue taken approximately 20 cm above the soil surface</tissue>
    </source>
</reference>
<accession>A0A0A9HNJ0</accession>
<protein>
    <submittedName>
        <fullName evidence="1">Uncharacterized protein</fullName>
    </submittedName>
</protein>
<reference evidence="1" key="1">
    <citation type="submission" date="2014-09" db="EMBL/GenBank/DDBJ databases">
        <authorList>
            <person name="Magalhaes I.L.F."/>
            <person name="Oliveira U."/>
            <person name="Santos F.R."/>
            <person name="Vidigal T.H.D.A."/>
            <person name="Brescovit A.D."/>
            <person name="Santos A.J."/>
        </authorList>
    </citation>
    <scope>NUCLEOTIDE SEQUENCE</scope>
    <source>
        <tissue evidence="1">Shoot tissue taken approximately 20 cm above the soil surface</tissue>
    </source>
</reference>
<name>A0A0A9HNJ0_ARUDO</name>
<dbReference type="AlphaFoldDB" id="A0A0A9HNJ0"/>
<sequence length="17" mass="1830">MNHTNASCAFVYGTISN</sequence>
<proteinExistence type="predicted"/>
<evidence type="ECO:0000313" key="1">
    <source>
        <dbReference type="EMBL" id="JAE34458.1"/>
    </source>
</evidence>